<accession>A0A9P4XN65</accession>
<reference evidence="1 2" key="1">
    <citation type="submission" date="2018-06" db="EMBL/GenBank/DDBJ databases">
        <title>Genome analysis of cellulolytic fungus Trichoderma lentiforme CFAM-422.</title>
        <authorList>
            <person name="Steindorff A.S."/>
            <person name="Formighieri E.F."/>
            <person name="Midorikawa G.E.O."/>
            <person name="Tamietti M.S."/>
            <person name="Ramos E.Z."/>
            <person name="Silva A.S."/>
            <person name="Bon E.P.S."/>
            <person name="Mendes T.D."/>
            <person name="Damaso M.C.T."/>
            <person name="Favaro L.C.L."/>
        </authorList>
    </citation>
    <scope>NUCLEOTIDE SEQUENCE [LARGE SCALE GENOMIC DNA]</scope>
    <source>
        <strain evidence="1 2">CFAM-422</strain>
    </source>
</reference>
<name>A0A9P4XN65_9HYPO</name>
<organism evidence="1 2">
    <name type="scientific">Trichoderma lentiforme</name>
    <dbReference type="NCBI Taxonomy" id="1567552"/>
    <lineage>
        <taxon>Eukaryota</taxon>
        <taxon>Fungi</taxon>
        <taxon>Dikarya</taxon>
        <taxon>Ascomycota</taxon>
        <taxon>Pezizomycotina</taxon>
        <taxon>Sordariomycetes</taxon>
        <taxon>Hypocreomycetidae</taxon>
        <taxon>Hypocreales</taxon>
        <taxon>Hypocreaceae</taxon>
        <taxon>Trichoderma</taxon>
    </lineage>
</organism>
<dbReference type="EMBL" id="QLNT01000004">
    <property type="protein sequence ID" value="KAF3075172.1"/>
    <property type="molecule type" value="Genomic_DNA"/>
</dbReference>
<evidence type="ECO:0000313" key="2">
    <source>
        <dbReference type="Proteomes" id="UP000801864"/>
    </source>
</evidence>
<protein>
    <submittedName>
        <fullName evidence="1">Uncharacterized protein</fullName>
    </submittedName>
</protein>
<dbReference type="Proteomes" id="UP000801864">
    <property type="component" value="Unassembled WGS sequence"/>
</dbReference>
<proteinExistence type="predicted"/>
<dbReference type="AlphaFoldDB" id="A0A9P4XN65"/>
<evidence type="ECO:0000313" key="1">
    <source>
        <dbReference type="EMBL" id="KAF3075172.1"/>
    </source>
</evidence>
<sequence>MLPPKYATREDVPSIHSPSMSLFPEAVANPVLSSLQNSSVAPCHQSGFCKPTLLLRLKKHSPYPKVPHGSAELTAVTDQQQAVFSATQS</sequence>
<comment type="caution">
    <text evidence="1">The sequence shown here is derived from an EMBL/GenBank/DDBJ whole genome shotgun (WGS) entry which is preliminary data.</text>
</comment>
<keyword evidence="2" id="KW-1185">Reference proteome</keyword>
<gene>
    <name evidence="1" type="ORF">CFAM422_002695</name>
</gene>